<dbReference type="InterPro" id="IPR011990">
    <property type="entry name" value="TPR-like_helical_dom_sf"/>
</dbReference>
<dbReference type="EMBL" id="CABFVA020000021">
    <property type="protein sequence ID" value="VVM05363.1"/>
    <property type="molecule type" value="Genomic_DNA"/>
</dbReference>
<keyword evidence="4" id="KW-0472">Membrane</keyword>
<dbReference type="Pfam" id="PF00515">
    <property type="entry name" value="TPR_1"/>
    <property type="match status" value="1"/>
</dbReference>
<keyword evidence="1" id="KW-0802">TPR repeat</keyword>
<evidence type="ECO:0000256" key="2">
    <source>
        <dbReference type="SAM" id="Coils"/>
    </source>
</evidence>
<feature type="transmembrane region" description="Helical" evidence="4">
    <location>
        <begin position="39"/>
        <end position="61"/>
    </location>
</feature>
<proteinExistence type="predicted"/>
<feature type="region of interest" description="Disordered" evidence="3">
    <location>
        <begin position="325"/>
        <end position="354"/>
    </location>
</feature>
<evidence type="ECO:0000256" key="3">
    <source>
        <dbReference type="SAM" id="MobiDB-lite"/>
    </source>
</evidence>
<accession>A0A5E6MAM9</accession>
<keyword evidence="4" id="KW-0812">Transmembrane</keyword>
<keyword evidence="2" id="KW-0175">Coiled coil</keyword>
<evidence type="ECO:0000256" key="4">
    <source>
        <dbReference type="SAM" id="Phobius"/>
    </source>
</evidence>
<dbReference type="Pfam" id="PF13414">
    <property type="entry name" value="TPR_11"/>
    <property type="match status" value="1"/>
</dbReference>
<dbReference type="OrthoDB" id="185944at2"/>
<keyword evidence="6" id="KW-1185">Reference proteome</keyword>
<dbReference type="SUPFAM" id="SSF48452">
    <property type="entry name" value="TPR-like"/>
    <property type="match status" value="1"/>
</dbReference>
<dbReference type="PROSITE" id="PS50005">
    <property type="entry name" value="TPR"/>
    <property type="match status" value="3"/>
</dbReference>
<reference evidence="5 6" key="1">
    <citation type="submission" date="2019-09" db="EMBL/GenBank/DDBJ databases">
        <authorList>
            <person name="Cremers G."/>
        </authorList>
    </citation>
    <scope>NUCLEOTIDE SEQUENCE [LARGE SCALE GENOMIC DNA]</scope>
    <source>
        <strain evidence="5">4A</strain>
    </source>
</reference>
<dbReference type="Proteomes" id="UP000334923">
    <property type="component" value="Unassembled WGS sequence"/>
</dbReference>
<evidence type="ECO:0000256" key="1">
    <source>
        <dbReference type="PROSITE-ProRule" id="PRU00339"/>
    </source>
</evidence>
<keyword evidence="4" id="KW-1133">Transmembrane helix</keyword>
<dbReference type="SMART" id="SM00028">
    <property type="entry name" value="TPR"/>
    <property type="match status" value="4"/>
</dbReference>
<dbReference type="PANTHER" id="PTHR12558">
    <property type="entry name" value="CELL DIVISION CYCLE 16,23,27"/>
    <property type="match status" value="1"/>
</dbReference>
<feature type="region of interest" description="Disordered" evidence="3">
    <location>
        <begin position="138"/>
        <end position="159"/>
    </location>
</feature>
<name>A0A5E6MAM9_9BACT</name>
<dbReference type="AlphaFoldDB" id="A0A5E6MAM9"/>
<gene>
    <name evidence="5" type="ORF">MAMT_00615</name>
</gene>
<feature type="repeat" description="TPR" evidence="1">
    <location>
        <begin position="436"/>
        <end position="469"/>
    </location>
</feature>
<protein>
    <submittedName>
        <fullName evidence="5">Uncharacterized protein</fullName>
    </submittedName>
</protein>
<feature type="repeat" description="TPR" evidence="1">
    <location>
        <begin position="470"/>
        <end position="503"/>
    </location>
</feature>
<evidence type="ECO:0000313" key="6">
    <source>
        <dbReference type="Proteomes" id="UP000334923"/>
    </source>
</evidence>
<dbReference type="Gene3D" id="1.25.40.10">
    <property type="entry name" value="Tetratricopeptide repeat domain"/>
    <property type="match status" value="2"/>
</dbReference>
<organism evidence="5 6">
    <name type="scientific">Methylacidimicrobium tartarophylax</name>
    <dbReference type="NCBI Taxonomy" id="1041768"/>
    <lineage>
        <taxon>Bacteria</taxon>
        <taxon>Pseudomonadati</taxon>
        <taxon>Verrucomicrobiota</taxon>
        <taxon>Methylacidimicrobium</taxon>
    </lineage>
</organism>
<dbReference type="InterPro" id="IPR019734">
    <property type="entry name" value="TPR_rpt"/>
</dbReference>
<sequence>MLRSSRFKPLLPARREAYGFSRRGADGTGVRAMRALGRWILVGGAAGMWVLLALALGPIGARAASTSPQDRFLEAYVSLRDADRLAARKDYAGASRGYQQALSQLSEIRRRYPDWEPAVIRYRLRYTTERLDAVGKKVTLAQQGSPPLPTEGGSGGAPEDLRELVKLKARIADLQAALTRSQVQRDQLFADLSRLQKTGPARGTNPGGSRLADQRDLEQLTTRLEQSVGQSLEALGALQKENSSLQSILARLRQQVAEIPAPVKPLSPRSQPDDQAALRQENLLLRAALADLSDQARRLSAEKREILTEFRRGFRQSVESEVIESSFRPEAAADGRGNKSPLPPRASLASLSDPTAERASSSLQVAELSQMLNEAAKLYGKGRLSEAADLYEQILEKEVRNVTAWCNLGVVRFAQKQYVQAQEALRKAIELYPRDPYPYAVLGMAYYRAGSYALAATVLERAAAIDENNPRIRRELGLAYAAEGKEVAAKRELLKALALDPSDGQSHFNLALLYASELPPDKKRARLHYRSALALGVAKDASLETALH</sequence>
<feature type="repeat" description="TPR" evidence="1">
    <location>
        <begin position="402"/>
        <end position="435"/>
    </location>
</feature>
<feature type="coiled-coil region" evidence="2">
    <location>
        <begin position="282"/>
        <end position="309"/>
    </location>
</feature>
<feature type="region of interest" description="Disordered" evidence="3">
    <location>
        <begin position="194"/>
        <end position="214"/>
    </location>
</feature>
<dbReference type="PANTHER" id="PTHR12558:SF13">
    <property type="entry name" value="CELL DIVISION CYCLE PROTEIN 27 HOMOLOG"/>
    <property type="match status" value="1"/>
</dbReference>
<evidence type="ECO:0000313" key="5">
    <source>
        <dbReference type="EMBL" id="VVM05363.1"/>
    </source>
</evidence>